<organism evidence="1 2">
    <name type="scientific">Novosphingobium marinum</name>
    <dbReference type="NCBI Taxonomy" id="1514948"/>
    <lineage>
        <taxon>Bacteria</taxon>
        <taxon>Pseudomonadati</taxon>
        <taxon>Pseudomonadota</taxon>
        <taxon>Alphaproteobacteria</taxon>
        <taxon>Sphingomonadales</taxon>
        <taxon>Sphingomonadaceae</taxon>
        <taxon>Novosphingobium</taxon>
    </lineage>
</organism>
<dbReference type="RefSeq" id="WP_179405999.1">
    <property type="nucleotide sequence ID" value="NZ_BMGF01000001.1"/>
</dbReference>
<dbReference type="EMBL" id="JACBZF010000001">
    <property type="protein sequence ID" value="NYH94043.1"/>
    <property type="molecule type" value="Genomic_DNA"/>
</dbReference>
<proteinExistence type="predicted"/>
<comment type="caution">
    <text evidence="1">The sequence shown here is derived from an EMBL/GenBank/DDBJ whole genome shotgun (WGS) entry which is preliminary data.</text>
</comment>
<gene>
    <name evidence="1" type="ORF">FHS75_000348</name>
</gene>
<reference evidence="1 2" key="1">
    <citation type="submission" date="2020-07" db="EMBL/GenBank/DDBJ databases">
        <title>Genomic Encyclopedia of Type Strains, Phase IV (KMG-IV): sequencing the most valuable type-strain genomes for metagenomic binning, comparative biology and taxonomic classification.</title>
        <authorList>
            <person name="Goeker M."/>
        </authorList>
    </citation>
    <scope>NUCLEOTIDE SEQUENCE [LARGE SCALE GENOMIC DNA]</scope>
    <source>
        <strain evidence="1 2">DSM 29043</strain>
    </source>
</reference>
<evidence type="ECO:0000313" key="2">
    <source>
        <dbReference type="Proteomes" id="UP000522081"/>
    </source>
</evidence>
<protein>
    <submittedName>
        <fullName evidence="1">Uncharacterized protein</fullName>
    </submittedName>
</protein>
<keyword evidence="2" id="KW-1185">Reference proteome</keyword>
<evidence type="ECO:0000313" key="1">
    <source>
        <dbReference type="EMBL" id="NYH94043.1"/>
    </source>
</evidence>
<dbReference type="Proteomes" id="UP000522081">
    <property type="component" value="Unassembled WGS sequence"/>
</dbReference>
<sequence>MIHPTCLEVLATVQTTFSRDIVPKLDDIEARSAAATIEHLLRHVALRIEHEGEFLTTDIARLSALLSRTADWMESRGAGNPGSVRDLLAGEERAVGSYRSLEALGSAALALRGALVEVQELLHARDEGDSEAADIHEAVREYIGLQLTDEAKLIEPAFSGQGPRR</sequence>
<dbReference type="AlphaFoldDB" id="A0A7Y9XVI8"/>
<accession>A0A7Y9XVI8</accession>
<name>A0A7Y9XVI8_9SPHN</name>